<evidence type="ECO:0000313" key="3">
    <source>
        <dbReference type="Proteomes" id="UP001140094"/>
    </source>
</evidence>
<dbReference type="Proteomes" id="UP001140094">
    <property type="component" value="Unassembled WGS sequence"/>
</dbReference>
<comment type="caution">
    <text evidence="2">The sequence shown here is derived from an EMBL/GenBank/DDBJ whole genome shotgun (WGS) entry which is preliminary data.</text>
</comment>
<feature type="region of interest" description="Disordered" evidence="1">
    <location>
        <begin position="50"/>
        <end position="69"/>
    </location>
</feature>
<evidence type="ECO:0000313" key="2">
    <source>
        <dbReference type="EMBL" id="KAJ2809045.1"/>
    </source>
</evidence>
<gene>
    <name evidence="2" type="ORF">H4R20_000409</name>
</gene>
<dbReference type="AlphaFoldDB" id="A0A9W8LVV5"/>
<sequence length="324" mass="34948">MNIDLLGDDSSDNEGQQNILRPTIRPQHPNTASEVAAQLAQLSFTSADTAAIGTGNNKSNNGDIGEEDDDFGEFLQSEAVSDGWESPEKQEDTAPDTSNIASEHINGVEVLPFSLPQPPPPASASRPRADVETKTSDKIRSRRGTIADVHTLLSGHQAPEATIADQLLSWISGTENSTLSDHTSVDHSEPMTDIARAWEHAEGLMGGSNPSTHIAEIAARLCNAALPNPQHEQTSNPLSSITIPLTDPIEASIDDLLSRKCAESTYRILPETSIVQQTYNLVWPLYSHTRPVDVDTDLTSAYLRIAEMLESSTDNASIDTAQPH</sequence>
<feature type="compositionally biased region" description="Polar residues" evidence="1">
    <location>
        <begin position="50"/>
        <end position="61"/>
    </location>
</feature>
<feature type="region of interest" description="Disordered" evidence="1">
    <location>
        <begin position="79"/>
        <end position="99"/>
    </location>
</feature>
<organism evidence="2 3">
    <name type="scientific">Coemansia guatemalensis</name>
    <dbReference type="NCBI Taxonomy" id="2761395"/>
    <lineage>
        <taxon>Eukaryota</taxon>
        <taxon>Fungi</taxon>
        <taxon>Fungi incertae sedis</taxon>
        <taxon>Zoopagomycota</taxon>
        <taxon>Kickxellomycotina</taxon>
        <taxon>Kickxellomycetes</taxon>
        <taxon>Kickxellales</taxon>
        <taxon>Kickxellaceae</taxon>
        <taxon>Coemansia</taxon>
    </lineage>
</organism>
<proteinExistence type="predicted"/>
<feature type="region of interest" description="Disordered" evidence="1">
    <location>
        <begin position="111"/>
        <end position="139"/>
    </location>
</feature>
<dbReference type="OrthoDB" id="5541425at2759"/>
<feature type="compositionally biased region" description="Basic and acidic residues" evidence="1">
    <location>
        <begin position="127"/>
        <end position="139"/>
    </location>
</feature>
<accession>A0A9W8LVV5</accession>
<protein>
    <submittedName>
        <fullName evidence="2">Uncharacterized protein</fullName>
    </submittedName>
</protein>
<name>A0A9W8LVV5_9FUNG</name>
<feature type="compositionally biased region" description="Acidic residues" evidence="1">
    <location>
        <begin position="1"/>
        <end position="12"/>
    </location>
</feature>
<dbReference type="EMBL" id="JANBUO010000012">
    <property type="protein sequence ID" value="KAJ2809045.1"/>
    <property type="molecule type" value="Genomic_DNA"/>
</dbReference>
<reference evidence="2" key="1">
    <citation type="submission" date="2022-07" db="EMBL/GenBank/DDBJ databases">
        <title>Phylogenomic reconstructions and comparative analyses of Kickxellomycotina fungi.</title>
        <authorList>
            <person name="Reynolds N.K."/>
            <person name="Stajich J.E."/>
            <person name="Barry K."/>
            <person name="Grigoriev I.V."/>
            <person name="Crous P."/>
            <person name="Smith M.E."/>
        </authorList>
    </citation>
    <scope>NUCLEOTIDE SEQUENCE</scope>
    <source>
        <strain evidence="2">NRRL 1565</strain>
    </source>
</reference>
<evidence type="ECO:0000256" key="1">
    <source>
        <dbReference type="SAM" id="MobiDB-lite"/>
    </source>
</evidence>
<keyword evidence="3" id="KW-1185">Reference proteome</keyword>
<feature type="region of interest" description="Disordered" evidence="1">
    <location>
        <begin position="1"/>
        <end position="34"/>
    </location>
</feature>